<dbReference type="GO" id="GO:0006508">
    <property type="term" value="P:proteolysis"/>
    <property type="evidence" value="ECO:0007669"/>
    <property type="project" value="UniProtKB-KW"/>
</dbReference>
<gene>
    <name evidence="6" type="ORF">JCR33_12620</name>
</gene>
<evidence type="ECO:0000259" key="5">
    <source>
        <dbReference type="PROSITE" id="PS51935"/>
    </source>
</evidence>
<name>A0A934IQQ4_9HYPH</name>
<dbReference type="RefSeq" id="WP_198882437.1">
    <property type="nucleotide sequence ID" value="NZ_JAEKJA010000009.1"/>
</dbReference>
<organism evidence="6 7">
    <name type="scientific">Acuticoccus mangrovi</name>
    <dbReference type="NCBI Taxonomy" id="2796142"/>
    <lineage>
        <taxon>Bacteria</taxon>
        <taxon>Pseudomonadati</taxon>
        <taxon>Pseudomonadota</taxon>
        <taxon>Alphaproteobacteria</taxon>
        <taxon>Hyphomicrobiales</taxon>
        <taxon>Amorphaceae</taxon>
        <taxon>Acuticoccus</taxon>
    </lineage>
</organism>
<evidence type="ECO:0000313" key="7">
    <source>
        <dbReference type="Proteomes" id="UP000609531"/>
    </source>
</evidence>
<proteinExistence type="inferred from homology"/>
<dbReference type="Gene3D" id="3.90.1720.10">
    <property type="entry name" value="endopeptidase domain like (from Nostoc punctiforme)"/>
    <property type="match status" value="1"/>
</dbReference>
<keyword evidence="2" id="KW-0645">Protease</keyword>
<dbReference type="PANTHER" id="PTHR47359:SF3">
    <property type="entry name" value="NLP_P60 DOMAIN-CONTAINING PROTEIN-RELATED"/>
    <property type="match status" value="1"/>
</dbReference>
<dbReference type="AlphaFoldDB" id="A0A934IQQ4"/>
<comment type="caution">
    <text evidence="6">The sequence shown here is derived from an EMBL/GenBank/DDBJ whole genome shotgun (WGS) entry which is preliminary data.</text>
</comment>
<evidence type="ECO:0000256" key="2">
    <source>
        <dbReference type="ARBA" id="ARBA00022670"/>
    </source>
</evidence>
<dbReference type="PROSITE" id="PS51935">
    <property type="entry name" value="NLPC_P60"/>
    <property type="match status" value="1"/>
</dbReference>
<accession>A0A934IQQ4</accession>
<protein>
    <submittedName>
        <fullName evidence="6">C40 family peptidase</fullName>
    </submittedName>
</protein>
<comment type="similarity">
    <text evidence="1">Belongs to the peptidase C40 family.</text>
</comment>
<evidence type="ECO:0000313" key="6">
    <source>
        <dbReference type="EMBL" id="MBJ3776542.1"/>
    </source>
</evidence>
<dbReference type="EMBL" id="JAEKJA010000009">
    <property type="protein sequence ID" value="MBJ3776542.1"/>
    <property type="molecule type" value="Genomic_DNA"/>
</dbReference>
<evidence type="ECO:0000256" key="4">
    <source>
        <dbReference type="ARBA" id="ARBA00022807"/>
    </source>
</evidence>
<dbReference type="Gene3D" id="2.30.30.40">
    <property type="entry name" value="SH3 Domains"/>
    <property type="match status" value="1"/>
</dbReference>
<dbReference type="InterPro" id="IPR051794">
    <property type="entry name" value="PG_Endopeptidase_C40"/>
</dbReference>
<dbReference type="Proteomes" id="UP000609531">
    <property type="component" value="Unassembled WGS sequence"/>
</dbReference>
<dbReference type="SUPFAM" id="SSF54001">
    <property type="entry name" value="Cysteine proteinases"/>
    <property type="match status" value="1"/>
</dbReference>
<dbReference type="InterPro" id="IPR038765">
    <property type="entry name" value="Papain-like_cys_pep_sf"/>
</dbReference>
<dbReference type="Pfam" id="PF00877">
    <property type="entry name" value="NLPC_P60"/>
    <property type="match status" value="1"/>
</dbReference>
<keyword evidence="4" id="KW-0788">Thiol protease</keyword>
<evidence type="ECO:0000256" key="3">
    <source>
        <dbReference type="ARBA" id="ARBA00022801"/>
    </source>
</evidence>
<dbReference type="Pfam" id="PF18348">
    <property type="entry name" value="SH3_16"/>
    <property type="match status" value="1"/>
</dbReference>
<sequence length="285" mass="30750">MTLDARRHAFRPDLADERLRGEVEASRFTSPAQRRVVAAVAPCRRRPGADAPLDTEFFFGEVVDVFDATMGWAWVQSTVDGYVGYVATDTLGALGRPTHRVSVPLALVFPAPSIKVPPIMRLPMGSRVDVAEEVMAGAEHFHRLSDGSYVLDQHITPLAAAGGDYVAIAETFIGAPYLWGGKTWNGIDCSGLVQLAIEVAGGLAPRDSDMQAAELGEALPISPDADFTRGDLVFWRGHVGIMLDEARLLHANGFHMVTAVEPLVTTIERLAGIGLEPTARRRLVA</sequence>
<keyword evidence="3" id="KW-0378">Hydrolase</keyword>
<keyword evidence="7" id="KW-1185">Reference proteome</keyword>
<dbReference type="GO" id="GO:0008234">
    <property type="term" value="F:cysteine-type peptidase activity"/>
    <property type="evidence" value="ECO:0007669"/>
    <property type="project" value="UniProtKB-KW"/>
</dbReference>
<dbReference type="InterPro" id="IPR041382">
    <property type="entry name" value="SH3_16"/>
</dbReference>
<dbReference type="PANTHER" id="PTHR47359">
    <property type="entry name" value="PEPTIDOGLYCAN DL-ENDOPEPTIDASE CWLO"/>
    <property type="match status" value="1"/>
</dbReference>
<dbReference type="InterPro" id="IPR000064">
    <property type="entry name" value="NLP_P60_dom"/>
</dbReference>
<feature type="domain" description="NlpC/P60" evidence="5">
    <location>
        <begin position="159"/>
        <end position="285"/>
    </location>
</feature>
<evidence type="ECO:0000256" key="1">
    <source>
        <dbReference type="ARBA" id="ARBA00007074"/>
    </source>
</evidence>
<reference evidence="6" key="1">
    <citation type="submission" date="2020-12" db="EMBL/GenBank/DDBJ databases">
        <title>Bacterial taxonomy.</title>
        <authorList>
            <person name="Pan X."/>
        </authorList>
    </citation>
    <scope>NUCLEOTIDE SEQUENCE</scope>
    <source>
        <strain evidence="6">B2012</strain>
    </source>
</reference>